<feature type="transmembrane region" description="Helical" evidence="1">
    <location>
        <begin position="12"/>
        <end position="28"/>
    </location>
</feature>
<proteinExistence type="predicted"/>
<dbReference type="EMBL" id="JAAIUW010000005">
    <property type="protein sequence ID" value="KAF7831322.1"/>
    <property type="molecule type" value="Genomic_DNA"/>
</dbReference>
<organism evidence="2 3">
    <name type="scientific">Senna tora</name>
    <dbReference type="NCBI Taxonomy" id="362788"/>
    <lineage>
        <taxon>Eukaryota</taxon>
        <taxon>Viridiplantae</taxon>
        <taxon>Streptophyta</taxon>
        <taxon>Embryophyta</taxon>
        <taxon>Tracheophyta</taxon>
        <taxon>Spermatophyta</taxon>
        <taxon>Magnoliopsida</taxon>
        <taxon>eudicotyledons</taxon>
        <taxon>Gunneridae</taxon>
        <taxon>Pentapetalae</taxon>
        <taxon>rosids</taxon>
        <taxon>fabids</taxon>
        <taxon>Fabales</taxon>
        <taxon>Fabaceae</taxon>
        <taxon>Caesalpinioideae</taxon>
        <taxon>Cassia clade</taxon>
        <taxon>Senna</taxon>
    </lineage>
</organism>
<reference evidence="2" key="1">
    <citation type="submission" date="2020-09" db="EMBL/GenBank/DDBJ databases">
        <title>Genome-Enabled Discovery of Anthraquinone Biosynthesis in Senna tora.</title>
        <authorList>
            <person name="Kang S.-H."/>
            <person name="Pandey R.P."/>
            <person name="Lee C.-M."/>
            <person name="Sim J.-S."/>
            <person name="Jeong J.-T."/>
            <person name="Choi B.-S."/>
            <person name="Jung M."/>
            <person name="Ginzburg D."/>
            <person name="Zhao K."/>
            <person name="Won S.Y."/>
            <person name="Oh T.-J."/>
            <person name="Yu Y."/>
            <person name="Kim N.-H."/>
            <person name="Lee O.R."/>
            <person name="Lee T.-H."/>
            <person name="Bashyal P."/>
            <person name="Kim T.-S."/>
            <person name="Lee W.-H."/>
            <person name="Kawkins C."/>
            <person name="Kim C.-K."/>
            <person name="Kim J.S."/>
            <person name="Ahn B.O."/>
            <person name="Rhee S.Y."/>
            <person name="Sohng J.K."/>
        </authorList>
    </citation>
    <scope>NUCLEOTIDE SEQUENCE</scope>
    <source>
        <tissue evidence="2">Leaf</tissue>
    </source>
</reference>
<sequence>MANKVAKLYYDLTLPLIGVFILLTQFSSPSTLG</sequence>
<evidence type="ECO:0000313" key="3">
    <source>
        <dbReference type="Proteomes" id="UP000634136"/>
    </source>
</evidence>
<evidence type="ECO:0000256" key="1">
    <source>
        <dbReference type="SAM" id="Phobius"/>
    </source>
</evidence>
<dbReference type="Proteomes" id="UP000634136">
    <property type="component" value="Unassembled WGS sequence"/>
</dbReference>
<evidence type="ECO:0000313" key="2">
    <source>
        <dbReference type="EMBL" id="KAF7831322.1"/>
    </source>
</evidence>
<dbReference type="AlphaFoldDB" id="A0A834WQX5"/>
<keyword evidence="1" id="KW-0472">Membrane</keyword>
<gene>
    <name evidence="2" type="ORF">G2W53_013655</name>
</gene>
<keyword evidence="1" id="KW-1133">Transmembrane helix</keyword>
<accession>A0A834WQX5</accession>
<name>A0A834WQX5_9FABA</name>
<comment type="caution">
    <text evidence="2">The sequence shown here is derived from an EMBL/GenBank/DDBJ whole genome shotgun (WGS) entry which is preliminary data.</text>
</comment>
<keyword evidence="3" id="KW-1185">Reference proteome</keyword>
<keyword evidence="1" id="KW-0812">Transmembrane</keyword>
<protein>
    <submittedName>
        <fullName evidence="2">Uncharacterized protein</fullName>
    </submittedName>
</protein>